<dbReference type="WBParaSite" id="ASIM_0002004701-mRNA-1">
    <property type="protein sequence ID" value="ASIM_0002004701-mRNA-1"/>
    <property type="gene ID" value="ASIM_0002004701"/>
</dbReference>
<proteinExistence type="predicted"/>
<feature type="compositionally biased region" description="Polar residues" evidence="1">
    <location>
        <begin position="105"/>
        <end position="114"/>
    </location>
</feature>
<evidence type="ECO:0000313" key="2">
    <source>
        <dbReference type="WBParaSite" id="ASIM_0002004701-mRNA-1"/>
    </source>
</evidence>
<evidence type="ECO:0000256" key="1">
    <source>
        <dbReference type="SAM" id="MobiDB-lite"/>
    </source>
</evidence>
<feature type="compositionally biased region" description="Polar residues" evidence="1">
    <location>
        <begin position="233"/>
        <end position="250"/>
    </location>
</feature>
<feature type="compositionally biased region" description="Polar residues" evidence="1">
    <location>
        <begin position="148"/>
        <end position="183"/>
    </location>
</feature>
<protein>
    <submittedName>
        <fullName evidence="2">Neogenin_C domain-containing protein</fullName>
    </submittedName>
</protein>
<organism evidence="2">
    <name type="scientific">Anisakis simplex</name>
    <name type="common">Herring worm</name>
    <dbReference type="NCBI Taxonomy" id="6269"/>
    <lineage>
        <taxon>Eukaryota</taxon>
        <taxon>Metazoa</taxon>
        <taxon>Ecdysozoa</taxon>
        <taxon>Nematoda</taxon>
        <taxon>Chromadorea</taxon>
        <taxon>Rhabditida</taxon>
        <taxon>Spirurina</taxon>
        <taxon>Ascaridomorpha</taxon>
        <taxon>Ascaridoidea</taxon>
        <taxon>Anisakidae</taxon>
        <taxon>Anisakis</taxon>
        <taxon>Anisakis simplex complex</taxon>
    </lineage>
</organism>
<name>A0A0M3KGD4_ANISI</name>
<feature type="compositionally biased region" description="Low complexity" evidence="1">
    <location>
        <begin position="1"/>
        <end position="15"/>
    </location>
</feature>
<sequence length="291" mass="31234">LTTTTIDAVSTTVSVPPVPPSPLNYESPSTSDQKKEDANVLDAILDELTSEQNSPSQRKRETKSMSPSIHGPTPPYYPQASLHQQRNEPPKPPERQIKGDIRTRYTPSQLQQLQRHAATIYANSTANSTNTNDSASHTNSFGDRNPASGANTNTTTLPPQHNNSGFNSAGYYNQSHASATNGTAIGATGRATPTSHSAATLPNNSTNGSKPAERSMQKPPTPISSIDALGVSDPSTHGTSSNESINSQEGTRLMSADAIEERQHELAARQQQLYSQFEQLRQMCPSSPTNV</sequence>
<dbReference type="AlphaFoldDB" id="A0A0M3KGD4"/>
<feature type="compositionally biased region" description="Low complexity" evidence="1">
    <location>
        <begin position="117"/>
        <end position="140"/>
    </location>
</feature>
<accession>A0A0M3KGD4</accession>
<feature type="compositionally biased region" description="Polar residues" evidence="1">
    <location>
        <begin position="191"/>
        <end position="209"/>
    </location>
</feature>
<feature type="region of interest" description="Disordered" evidence="1">
    <location>
        <begin position="1"/>
        <end position="252"/>
    </location>
</feature>
<feature type="compositionally biased region" description="Basic and acidic residues" evidence="1">
    <location>
        <begin position="85"/>
        <end position="103"/>
    </location>
</feature>
<reference evidence="2" key="1">
    <citation type="submission" date="2017-02" db="UniProtKB">
        <authorList>
            <consortium name="WormBaseParasite"/>
        </authorList>
    </citation>
    <scope>IDENTIFICATION</scope>
</reference>